<proteinExistence type="inferred from homology"/>
<keyword evidence="2" id="KW-0975">Bacterial flagellum</keyword>
<dbReference type="InterPro" id="IPR020013">
    <property type="entry name" value="Flagellar_FlgE/F/G"/>
</dbReference>
<dbReference type="EMBL" id="FNNG01000001">
    <property type="protein sequence ID" value="SDW11821.1"/>
    <property type="molecule type" value="Genomic_DNA"/>
</dbReference>
<dbReference type="InterPro" id="IPR010930">
    <property type="entry name" value="Flg_bb/hook_C_dom"/>
</dbReference>
<dbReference type="Pfam" id="PF06429">
    <property type="entry name" value="Flg_bbr_C"/>
    <property type="match status" value="1"/>
</dbReference>
<dbReference type="GO" id="GO:0071978">
    <property type="term" value="P:bacterial-type flagellum-dependent swarming motility"/>
    <property type="evidence" value="ECO:0007669"/>
    <property type="project" value="TreeGrafter"/>
</dbReference>
<keyword evidence="6" id="KW-0969">Cilium</keyword>
<evidence type="ECO:0000259" key="3">
    <source>
        <dbReference type="Pfam" id="PF00460"/>
    </source>
</evidence>
<evidence type="ECO:0000313" key="6">
    <source>
        <dbReference type="EMBL" id="SDW11821.1"/>
    </source>
</evidence>
<evidence type="ECO:0000256" key="2">
    <source>
        <dbReference type="RuleBase" id="RU362116"/>
    </source>
</evidence>
<dbReference type="Proteomes" id="UP000198828">
    <property type="component" value="Unassembled WGS sequence"/>
</dbReference>
<keyword evidence="6" id="KW-0966">Cell projection</keyword>
<dbReference type="NCBIfam" id="TIGR03506">
    <property type="entry name" value="FlgEFG_subfam"/>
    <property type="match status" value="1"/>
</dbReference>
<accession>A0A1H2QXH3</accession>
<feature type="domain" description="Flagellar hook protein FlgE/F/G-like D1" evidence="5">
    <location>
        <begin position="189"/>
        <end position="252"/>
    </location>
</feature>
<dbReference type="AlphaFoldDB" id="A0A1H2QXH3"/>
<evidence type="ECO:0000259" key="4">
    <source>
        <dbReference type="Pfam" id="PF06429"/>
    </source>
</evidence>
<comment type="similarity">
    <text evidence="1 2">Belongs to the flagella basal body rod proteins family.</text>
</comment>
<dbReference type="RefSeq" id="WP_093750029.1">
    <property type="nucleotide sequence ID" value="NZ_BSYN01000001.1"/>
</dbReference>
<feature type="domain" description="Flagellar basal body rod protein N-terminal" evidence="3">
    <location>
        <begin position="5"/>
        <end position="35"/>
    </location>
</feature>
<dbReference type="PANTHER" id="PTHR30435:SF19">
    <property type="entry name" value="FLAGELLAR BASAL-BODY ROD PROTEIN FLGG"/>
    <property type="match status" value="1"/>
</dbReference>
<reference evidence="6 7" key="1">
    <citation type="submission" date="2016-10" db="EMBL/GenBank/DDBJ databases">
        <authorList>
            <person name="de Groot N.N."/>
        </authorList>
    </citation>
    <scope>NUCLEOTIDE SEQUENCE [LARGE SCALE GENOMIC DNA]</scope>
    <source>
        <strain evidence="6 7">DSM 23310</strain>
    </source>
</reference>
<name>A0A1H2QXH3_9FIRM</name>
<dbReference type="PANTHER" id="PTHR30435">
    <property type="entry name" value="FLAGELLAR PROTEIN"/>
    <property type="match status" value="1"/>
</dbReference>
<keyword evidence="7" id="KW-1185">Reference proteome</keyword>
<organism evidence="6 7">
    <name type="scientific">Tepidimicrobium xylanilyticum</name>
    <dbReference type="NCBI Taxonomy" id="1123352"/>
    <lineage>
        <taxon>Bacteria</taxon>
        <taxon>Bacillati</taxon>
        <taxon>Bacillota</taxon>
        <taxon>Tissierellia</taxon>
        <taxon>Tissierellales</taxon>
        <taxon>Tepidimicrobiaceae</taxon>
        <taxon>Tepidimicrobium</taxon>
    </lineage>
</organism>
<dbReference type="InterPro" id="IPR037925">
    <property type="entry name" value="FlgE/F/G-like"/>
</dbReference>
<dbReference type="InterPro" id="IPR053967">
    <property type="entry name" value="LlgE_F_G-like_D1"/>
</dbReference>
<sequence length="347" mass="38587">MNRGLYISATSLATNQKKLEVLSNNLANVNTTGFKKDRSLTETFAEKLLVKINSRQVRPSLRGENEITYETDGQVHRASTTQGYFVVETPMGESYVKEIRFVIDDEGYLRTFYQDGREGFNTDYENFITDGRGNRLQGVGDIEGMLQGIVYYPPSRVIGTMNAGLKFQKIVTDFTQGNMIETGSTLDLALNGSGFFKITDAEGNTYYTRDGSFVLNEEGILSTLSGEVVQGLNGDIVIQGNDITVGKRGEVIVDGNVVGMLDIVDLENREFLRKIGDNLYAMAEGVEPEEIPFEGEVFQGYLESSNVNAIEEMVEMISLLREYEAGQKAIRVQDEMLEKASNEIGRV</sequence>
<dbReference type="InterPro" id="IPR001444">
    <property type="entry name" value="Flag_bb_rod_N"/>
</dbReference>
<evidence type="ECO:0000259" key="5">
    <source>
        <dbReference type="Pfam" id="PF22692"/>
    </source>
</evidence>
<dbReference type="GO" id="GO:0009425">
    <property type="term" value="C:bacterial-type flagellum basal body"/>
    <property type="evidence" value="ECO:0007669"/>
    <property type="project" value="UniProtKB-SubCell"/>
</dbReference>
<evidence type="ECO:0000256" key="1">
    <source>
        <dbReference type="ARBA" id="ARBA00009677"/>
    </source>
</evidence>
<evidence type="ECO:0000313" key="7">
    <source>
        <dbReference type="Proteomes" id="UP000198828"/>
    </source>
</evidence>
<keyword evidence="6" id="KW-0282">Flagellum</keyword>
<protein>
    <submittedName>
        <fullName evidence="6">Flagellar basal-body rod protein FlgG</fullName>
    </submittedName>
</protein>
<dbReference type="Pfam" id="PF22692">
    <property type="entry name" value="LlgE_F_G_D1"/>
    <property type="match status" value="1"/>
</dbReference>
<feature type="domain" description="Flagellar basal-body/hook protein C-terminal" evidence="4">
    <location>
        <begin position="299"/>
        <end position="342"/>
    </location>
</feature>
<comment type="subcellular location">
    <subcellularLocation>
        <location evidence="2">Bacterial flagellum basal body</location>
    </subcellularLocation>
</comment>
<gene>
    <name evidence="6" type="ORF">SAMN05660923_00244</name>
</gene>
<dbReference type="OrthoDB" id="9800375at2"/>
<dbReference type="Pfam" id="PF00460">
    <property type="entry name" value="Flg_bb_rod"/>
    <property type="match status" value="1"/>
</dbReference>
<dbReference type="SUPFAM" id="SSF117143">
    <property type="entry name" value="Flagellar hook protein flgE"/>
    <property type="match status" value="1"/>
</dbReference>